<evidence type="ECO:0000313" key="5">
    <source>
        <dbReference type="Proteomes" id="UP000078555"/>
    </source>
</evidence>
<evidence type="ECO:0000313" key="2">
    <source>
        <dbReference type="EMBL" id="SBT31405.1"/>
    </source>
</evidence>
<keyword evidence="5" id="KW-1185">Reference proteome</keyword>
<feature type="chain" id="PRO_5015059851" description="Secreted protein" evidence="1">
    <location>
        <begin position="25"/>
        <end position="101"/>
    </location>
</feature>
<feature type="signal peptide" evidence="1">
    <location>
        <begin position="1"/>
        <end position="24"/>
    </location>
</feature>
<evidence type="ECO:0000256" key="1">
    <source>
        <dbReference type="SAM" id="SignalP"/>
    </source>
</evidence>
<keyword evidence="1" id="KW-0732">Signal</keyword>
<evidence type="ECO:0000313" key="4">
    <source>
        <dbReference type="Proteomes" id="UP000078550"/>
    </source>
</evidence>
<dbReference type="AlphaFoldDB" id="A0A1A8YIP3"/>
<protein>
    <recommendedName>
        <fullName evidence="6">Secreted protein</fullName>
    </recommendedName>
</protein>
<sequence length="101" mass="11614">MIVLSVHTLRLSLCALFGARFAHALSLFGNEMWKMFSSIMLPSGKNGVGKRTQKEPSENVCAYSCQYICAVIYFFRFFMNTDRWCAKKPFPQFTMFVSFGK</sequence>
<accession>A0A1A8YIP3</accession>
<reference evidence="2" key="3">
    <citation type="submission" date="2016-05" db="EMBL/GenBank/DDBJ databases">
        <authorList>
            <person name="Lavstsen T."/>
            <person name="Jespersen J.S."/>
        </authorList>
    </citation>
    <scope>NUCLEOTIDE SEQUENCE [LARGE SCALE GENOMIC DNA]</scope>
</reference>
<dbReference type="Proteomes" id="UP000078550">
    <property type="component" value="Unassembled WGS sequence"/>
</dbReference>
<gene>
    <name evidence="2" type="ORF">POVWA1_006960</name>
    <name evidence="3" type="ORF">POVWA2_007170</name>
</gene>
<name>A0A1A8YIP3_PLAOA</name>
<reference evidence="5" key="2">
    <citation type="submission" date="2016-05" db="EMBL/GenBank/DDBJ databases">
        <authorList>
            <person name="Naeem R."/>
        </authorList>
    </citation>
    <scope>NUCLEOTIDE SEQUENCE [LARGE SCALE GENOMIC DNA]</scope>
</reference>
<evidence type="ECO:0008006" key="6">
    <source>
        <dbReference type="Google" id="ProtNLM"/>
    </source>
</evidence>
<evidence type="ECO:0000313" key="3">
    <source>
        <dbReference type="EMBL" id="SBT31996.1"/>
    </source>
</evidence>
<dbReference type="EMBL" id="FLRE01000027">
    <property type="protein sequence ID" value="SBT31996.1"/>
    <property type="molecule type" value="Genomic_DNA"/>
</dbReference>
<reference evidence="4" key="1">
    <citation type="submission" date="2016-05" db="EMBL/GenBank/DDBJ databases">
        <authorList>
            <person name="Naeem Raeece"/>
        </authorList>
    </citation>
    <scope>NUCLEOTIDE SEQUENCE [LARGE SCALE GENOMIC DNA]</scope>
</reference>
<dbReference type="EMBL" id="FLRD01000017">
    <property type="protein sequence ID" value="SBT31405.1"/>
    <property type="molecule type" value="Genomic_DNA"/>
</dbReference>
<proteinExistence type="predicted"/>
<dbReference type="Proteomes" id="UP000078555">
    <property type="component" value="Unassembled WGS sequence"/>
</dbReference>
<organism evidence="2 5">
    <name type="scientific">Plasmodium ovale wallikeri</name>
    <dbReference type="NCBI Taxonomy" id="864142"/>
    <lineage>
        <taxon>Eukaryota</taxon>
        <taxon>Sar</taxon>
        <taxon>Alveolata</taxon>
        <taxon>Apicomplexa</taxon>
        <taxon>Aconoidasida</taxon>
        <taxon>Haemosporida</taxon>
        <taxon>Plasmodiidae</taxon>
        <taxon>Plasmodium</taxon>
        <taxon>Plasmodium (Plasmodium)</taxon>
    </lineage>
</organism>